<dbReference type="SUPFAM" id="SSF55979">
    <property type="entry name" value="DNA clamp"/>
    <property type="match status" value="1"/>
</dbReference>
<dbReference type="InterPro" id="IPR007268">
    <property type="entry name" value="Rad9/Ddc1"/>
</dbReference>
<feature type="region of interest" description="Disordered" evidence="1">
    <location>
        <begin position="353"/>
        <end position="378"/>
    </location>
</feature>
<accession>A0AAV5QRM0</accession>
<dbReference type="Gene3D" id="3.70.10.10">
    <property type="match status" value="1"/>
</dbReference>
<protein>
    <submittedName>
        <fullName evidence="2">Ddc1 protein</fullName>
    </submittedName>
</protein>
<comment type="caution">
    <text evidence="2">The sequence shown here is derived from an EMBL/GenBank/DDBJ whole genome shotgun (WGS) entry which is preliminary data.</text>
</comment>
<evidence type="ECO:0000256" key="1">
    <source>
        <dbReference type="SAM" id="MobiDB-lite"/>
    </source>
</evidence>
<dbReference type="GO" id="GO:0030896">
    <property type="term" value="C:checkpoint clamp complex"/>
    <property type="evidence" value="ECO:0007669"/>
    <property type="project" value="InterPro"/>
</dbReference>
<dbReference type="GO" id="GO:0071479">
    <property type="term" value="P:cellular response to ionizing radiation"/>
    <property type="evidence" value="ECO:0007669"/>
    <property type="project" value="TreeGrafter"/>
</dbReference>
<dbReference type="Proteomes" id="UP001360560">
    <property type="component" value="Unassembled WGS sequence"/>
</dbReference>
<dbReference type="GO" id="GO:0006281">
    <property type="term" value="P:DNA repair"/>
    <property type="evidence" value="ECO:0007669"/>
    <property type="project" value="TreeGrafter"/>
</dbReference>
<evidence type="ECO:0000313" key="3">
    <source>
        <dbReference type="Proteomes" id="UP001360560"/>
    </source>
</evidence>
<reference evidence="2 3" key="1">
    <citation type="journal article" date="2023" name="Elife">
        <title>Identification of key yeast species and microbe-microbe interactions impacting larval growth of Drosophila in the wild.</title>
        <authorList>
            <person name="Mure A."/>
            <person name="Sugiura Y."/>
            <person name="Maeda R."/>
            <person name="Honda K."/>
            <person name="Sakurai N."/>
            <person name="Takahashi Y."/>
            <person name="Watada M."/>
            <person name="Katoh T."/>
            <person name="Gotoh A."/>
            <person name="Gotoh Y."/>
            <person name="Taniguchi I."/>
            <person name="Nakamura K."/>
            <person name="Hayashi T."/>
            <person name="Katayama T."/>
            <person name="Uemura T."/>
            <person name="Hattori Y."/>
        </authorList>
    </citation>
    <scope>NUCLEOTIDE SEQUENCE [LARGE SCALE GENOMIC DNA]</scope>
    <source>
        <strain evidence="2 3">SC-9</strain>
    </source>
</reference>
<dbReference type="AlphaFoldDB" id="A0AAV5QRM0"/>
<sequence length="615" mass="70602">MSFKATIKDSESRQIWCKAITSLSTVADTLKFVITSKFISISALNTAKTSSLDVSFVSGFFDKYSLKFDNPEEVYQEGFTFHRKEQAKKNQQQPRTYQPTELVNDDIEEDKEDTPETSTYSFVIQARFLSVIFRTPDDDEYSFSINLRRGCPMTQRFRLLIQKTSKRKVKKHFSPGFQPCYLDQNDMGKSYKRRLSRLWSEYFFNDDDDDFSIPSHLQPRDKLAVAMEESSYEANDPLNYLILDNVIIKKFFEVTPATIEDFQINIKRPPNRLFFIAFLKPVKKDKVYIRQPMSLHVSLALDDIIDSFLYKGDTEHDQSSNDEVEEIKVTFRLKELRTFINLSSMVVVSGNNNGRSVQNFDDDHHHHPPGASDENNGENNTFEIFFARNGSPVIFESSLKRGLVRLKLTELTDVDGTITIDQSTEAMNAVRNNEKQQLQAPKIIRGATNPKRRKTTRGPTMLANNEPIVDDEPNIPTRPMFVVPSPPDQVHDVNKDRINALLERKENHLFVDQQLSSPLQSSYINPKKRPDRLMGKSSVSALTSMFDGGNINALDKEEEFEATVTWNNNADVREKELQKNKRKLLVVDDNEDDNDEGIGRTQHVPKAKGLFDSIT</sequence>
<evidence type="ECO:0000313" key="2">
    <source>
        <dbReference type="EMBL" id="GMM36793.1"/>
    </source>
</evidence>
<proteinExistence type="predicted"/>
<dbReference type="PANTHER" id="PTHR15237">
    <property type="entry name" value="DNA REPAIR PROTEIN RAD9"/>
    <property type="match status" value="1"/>
</dbReference>
<keyword evidence="3" id="KW-1185">Reference proteome</keyword>
<name>A0AAV5QRM0_9ASCO</name>
<dbReference type="RefSeq" id="XP_064853789.1">
    <property type="nucleotide sequence ID" value="XM_064997717.1"/>
</dbReference>
<dbReference type="EMBL" id="BTFZ01000011">
    <property type="protein sequence ID" value="GMM36793.1"/>
    <property type="molecule type" value="Genomic_DNA"/>
</dbReference>
<dbReference type="GO" id="GO:0000076">
    <property type="term" value="P:DNA replication checkpoint signaling"/>
    <property type="evidence" value="ECO:0007669"/>
    <property type="project" value="TreeGrafter"/>
</dbReference>
<gene>
    <name evidence="2" type="ORF">DASC09_041180</name>
</gene>
<dbReference type="InterPro" id="IPR046938">
    <property type="entry name" value="DNA_clamp_sf"/>
</dbReference>
<feature type="region of interest" description="Disordered" evidence="1">
    <location>
        <begin position="450"/>
        <end position="474"/>
    </location>
</feature>
<dbReference type="GeneID" id="90074768"/>
<organism evidence="2 3">
    <name type="scientific">Saccharomycopsis crataegensis</name>
    <dbReference type="NCBI Taxonomy" id="43959"/>
    <lineage>
        <taxon>Eukaryota</taxon>
        <taxon>Fungi</taxon>
        <taxon>Dikarya</taxon>
        <taxon>Ascomycota</taxon>
        <taxon>Saccharomycotina</taxon>
        <taxon>Saccharomycetes</taxon>
        <taxon>Saccharomycopsidaceae</taxon>
        <taxon>Saccharomycopsis</taxon>
    </lineage>
</organism>
<dbReference type="GO" id="GO:0031573">
    <property type="term" value="P:mitotic intra-S DNA damage checkpoint signaling"/>
    <property type="evidence" value="ECO:0007669"/>
    <property type="project" value="TreeGrafter"/>
</dbReference>
<dbReference type="PANTHER" id="PTHR15237:SF0">
    <property type="entry name" value="CELL CYCLE CHECKPOINT CONTROL PROTEIN"/>
    <property type="match status" value="1"/>
</dbReference>